<feature type="domain" description="Elp3/MiaA/NifB-like radical SAM core" evidence="4">
    <location>
        <begin position="69"/>
        <end position="293"/>
    </location>
</feature>
<dbReference type="CDD" id="cd01335">
    <property type="entry name" value="Radical_SAM"/>
    <property type="match status" value="1"/>
</dbReference>
<dbReference type="EMBL" id="JBHLZN010000003">
    <property type="protein sequence ID" value="MFB9886781.1"/>
    <property type="molecule type" value="Genomic_DNA"/>
</dbReference>
<dbReference type="InterPro" id="IPR006638">
    <property type="entry name" value="Elp3/MiaA/NifB-like_rSAM"/>
</dbReference>
<reference evidence="5 6" key="1">
    <citation type="submission" date="2024-09" db="EMBL/GenBank/DDBJ databases">
        <authorList>
            <person name="Sun Q."/>
            <person name="Mori K."/>
        </authorList>
    </citation>
    <scope>NUCLEOTIDE SEQUENCE [LARGE SCALE GENOMIC DNA]</scope>
    <source>
        <strain evidence="5 6">ATCC 51285</strain>
    </source>
</reference>
<keyword evidence="2" id="KW-0408">Iron</keyword>
<evidence type="ECO:0000313" key="6">
    <source>
        <dbReference type="Proteomes" id="UP001589628"/>
    </source>
</evidence>
<gene>
    <name evidence="5" type="ORF">ACFFLH_10185</name>
</gene>
<sequence>MSDPDWLLAQAHPHRGALNNLPNRFAKHHSEREDDGWQLLVADSHPHTQVQQERVKTILSHNDSPDLPFHTTLNPYRGCEHGCIYCFARPSHAYWDLSPGLDFETRLIAKSNAVEVLKNTLQDPKYQVEPLALGANTDAYQPLESRLQTTRQLLEVLLDYRHPVGLVTKGALILRDLSLWQALAAQELASVRISLTTLDEDLRQRLEPRAATVSARLKVIERLSQAGVPVGVMLAPVIPALNEHELEQLLAAAANAGAKWAGYILLRLPLEVAPLFRDWLQQHYPQRAQHVMSLVQQSRDGKDYDARFGQRMRGQGKFAELLAQRFRLACKRYGLNEQAAPPLRTDLFQPPNQQFSLF</sequence>
<dbReference type="PANTHER" id="PTHR43432">
    <property type="entry name" value="SLR0285 PROTEIN"/>
    <property type="match status" value="1"/>
</dbReference>
<evidence type="ECO:0000259" key="4">
    <source>
        <dbReference type="SMART" id="SM00729"/>
    </source>
</evidence>
<protein>
    <submittedName>
        <fullName evidence="5">PA0069 family radical SAM protein</fullName>
    </submittedName>
</protein>
<comment type="caution">
    <text evidence="5">The sequence shown here is derived from an EMBL/GenBank/DDBJ whole genome shotgun (WGS) entry which is preliminary data.</text>
</comment>
<dbReference type="InterPro" id="IPR007197">
    <property type="entry name" value="rSAM"/>
</dbReference>
<dbReference type="SFLD" id="SFLDS00029">
    <property type="entry name" value="Radical_SAM"/>
    <property type="match status" value="1"/>
</dbReference>
<accession>A0ABV5ZBZ2</accession>
<dbReference type="Proteomes" id="UP001589628">
    <property type="component" value="Unassembled WGS sequence"/>
</dbReference>
<evidence type="ECO:0000313" key="5">
    <source>
        <dbReference type="EMBL" id="MFB9886781.1"/>
    </source>
</evidence>
<dbReference type="InterPro" id="IPR058240">
    <property type="entry name" value="rSAM_sf"/>
</dbReference>
<dbReference type="SMART" id="SM00729">
    <property type="entry name" value="Elp3"/>
    <property type="match status" value="1"/>
</dbReference>
<keyword evidence="3" id="KW-0411">Iron-sulfur</keyword>
<proteinExistence type="predicted"/>
<dbReference type="InterPro" id="IPR040086">
    <property type="entry name" value="MJ0683-like"/>
</dbReference>
<dbReference type="SUPFAM" id="SSF102114">
    <property type="entry name" value="Radical SAM enzymes"/>
    <property type="match status" value="1"/>
</dbReference>
<evidence type="ECO:0000256" key="2">
    <source>
        <dbReference type="ARBA" id="ARBA00023004"/>
    </source>
</evidence>
<dbReference type="SFLD" id="SFLDG01084">
    <property type="entry name" value="Uncharacterised_Radical_SAM_Su"/>
    <property type="match status" value="1"/>
</dbReference>
<dbReference type="NCBIfam" id="NF033668">
    <property type="entry name" value="rSAM_PA0069"/>
    <property type="match status" value="1"/>
</dbReference>
<evidence type="ECO:0000256" key="1">
    <source>
        <dbReference type="ARBA" id="ARBA00022723"/>
    </source>
</evidence>
<keyword evidence="6" id="KW-1185">Reference proteome</keyword>
<keyword evidence="1" id="KW-0479">Metal-binding</keyword>
<name>A0ABV5ZBZ2_9GAMM</name>
<dbReference type="RefSeq" id="WP_027312374.1">
    <property type="nucleotide sequence ID" value="NZ_JBHLZN010000003.1"/>
</dbReference>
<dbReference type="Pfam" id="PF04055">
    <property type="entry name" value="Radical_SAM"/>
    <property type="match status" value="1"/>
</dbReference>
<dbReference type="Gene3D" id="3.80.30.30">
    <property type="match status" value="1"/>
</dbReference>
<evidence type="ECO:0000256" key="3">
    <source>
        <dbReference type="ARBA" id="ARBA00023014"/>
    </source>
</evidence>
<organism evidence="5 6">
    <name type="scientific">Balneatrix alpica</name>
    <dbReference type="NCBI Taxonomy" id="75684"/>
    <lineage>
        <taxon>Bacteria</taxon>
        <taxon>Pseudomonadati</taxon>
        <taxon>Pseudomonadota</taxon>
        <taxon>Gammaproteobacteria</taxon>
        <taxon>Oceanospirillales</taxon>
        <taxon>Balneatrichaceae</taxon>
        <taxon>Balneatrix</taxon>
    </lineage>
</organism>
<dbReference type="PANTHER" id="PTHR43432:SF3">
    <property type="entry name" value="SLR0285 PROTEIN"/>
    <property type="match status" value="1"/>
</dbReference>